<proteinExistence type="predicted"/>
<dbReference type="OrthoDB" id="384891at2"/>
<reference evidence="5 6" key="1">
    <citation type="journal article" date="2015" name="Genome Announc.">
        <title>Expanding the biotechnology potential of lactobacilli through comparative genomics of 213 strains and associated genera.</title>
        <authorList>
            <person name="Sun Z."/>
            <person name="Harris H.M."/>
            <person name="McCann A."/>
            <person name="Guo C."/>
            <person name="Argimon S."/>
            <person name="Zhang W."/>
            <person name="Yang X."/>
            <person name="Jeffery I.B."/>
            <person name="Cooney J.C."/>
            <person name="Kagawa T.F."/>
            <person name="Liu W."/>
            <person name="Song Y."/>
            <person name="Salvetti E."/>
            <person name="Wrobel A."/>
            <person name="Rasinkangas P."/>
            <person name="Parkhill J."/>
            <person name="Rea M.C."/>
            <person name="O'Sullivan O."/>
            <person name="Ritari J."/>
            <person name="Douillard F.P."/>
            <person name="Paul Ross R."/>
            <person name="Yang R."/>
            <person name="Briner A.E."/>
            <person name="Felis G.E."/>
            <person name="de Vos W.M."/>
            <person name="Barrangou R."/>
            <person name="Klaenhammer T.R."/>
            <person name="Caufield P.W."/>
            <person name="Cui Y."/>
            <person name="Zhang H."/>
            <person name="O'Toole P.W."/>
        </authorList>
    </citation>
    <scope>NUCLEOTIDE SEQUENCE [LARGE SCALE GENOMIC DNA]</scope>
    <source>
        <strain evidence="5 6">DSM 13238</strain>
    </source>
</reference>
<dbReference type="Gene3D" id="1.10.10.10">
    <property type="entry name" value="Winged helix-like DNA-binding domain superfamily/Winged helix DNA-binding domain"/>
    <property type="match status" value="1"/>
</dbReference>
<gene>
    <name evidence="5" type="ORF">FD33_GL001997</name>
</gene>
<comment type="caution">
    <text evidence="5">The sequence shown here is derived from an EMBL/GenBank/DDBJ whole genome shotgun (WGS) entry which is preliminary data.</text>
</comment>
<evidence type="ECO:0000256" key="3">
    <source>
        <dbReference type="ARBA" id="ARBA00023163"/>
    </source>
</evidence>
<dbReference type="SMART" id="SM00347">
    <property type="entry name" value="HTH_MARR"/>
    <property type="match status" value="1"/>
</dbReference>
<feature type="domain" description="HTH marR-type" evidence="4">
    <location>
        <begin position="50"/>
        <end position="196"/>
    </location>
</feature>
<dbReference type="PANTHER" id="PTHR42756:SF1">
    <property type="entry name" value="TRANSCRIPTIONAL REPRESSOR OF EMRAB OPERON"/>
    <property type="match status" value="1"/>
</dbReference>
<dbReference type="AlphaFoldDB" id="A0A0R1PH92"/>
<evidence type="ECO:0000256" key="1">
    <source>
        <dbReference type="ARBA" id="ARBA00023015"/>
    </source>
</evidence>
<keyword evidence="3" id="KW-0804">Transcription</keyword>
<dbReference type="GO" id="GO:0003700">
    <property type="term" value="F:DNA-binding transcription factor activity"/>
    <property type="evidence" value="ECO:0007669"/>
    <property type="project" value="InterPro"/>
</dbReference>
<keyword evidence="6" id="KW-1185">Reference proteome</keyword>
<dbReference type="SUPFAM" id="SSF46785">
    <property type="entry name" value="Winged helix' DNA-binding domain"/>
    <property type="match status" value="1"/>
</dbReference>
<dbReference type="GO" id="GO:0003677">
    <property type="term" value="F:DNA binding"/>
    <property type="evidence" value="ECO:0007669"/>
    <property type="project" value="UniProtKB-KW"/>
</dbReference>
<dbReference type="EMBL" id="AZES01000045">
    <property type="protein sequence ID" value="KRL31471.1"/>
    <property type="molecule type" value="Genomic_DNA"/>
</dbReference>
<evidence type="ECO:0000256" key="2">
    <source>
        <dbReference type="ARBA" id="ARBA00023125"/>
    </source>
</evidence>
<dbReference type="Pfam" id="PF12802">
    <property type="entry name" value="MarR_2"/>
    <property type="match status" value="1"/>
</dbReference>
<evidence type="ECO:0000259" key="4">
    <source>
        <dbReference type="PROSITE" id="PS50995"/>
    </source>
</evidence>
<dbReference type="InterPro" id="IPR036388">
    <property type="entry name" value="WH-like_DNA-bd_sf"/>
</dbReference>
<sequence length="199" mass="22879">MAFQPNFLVVEDGMEKSLIKIKKKLLTLYFFKSNIVRIRTKEEIKMLNFKETIVYNIRDLSNHISHYIQNNDEKKVGNNVFVTHGSERISRLQGMTAGFLYTHQDRQVIQKDLEKAMSISKSTASGLVQRMVKNGLIYTTPSPDDARVKCLNLTTYAKDAMNEINNQAETTEKVLQQGISPEDLATFFKVIDQIRKNTK</sequence>
<dbReference type="PATRIC" id="fig|1122151.5.peg.2065"/>
<dbReference type="PANTHER" id="PTHR42756">
    <property type="entry name" value="TRANSCRIPTIONAL REGULATOR, MARR"/>
    <property type="match status" value="1"/>
</dbReference>
<protein>
    <recommendedName>
        <fullName evidence="4">HTH marR-type domain-containing protein</fullName>
    </recommendedName>
</protein>
<dbReference type="InterPro" id="IPR000835">
    <property type="entry name" value="HTH_MarR-typ"/>
</dbReference>
<keyword evidence="2" id="KW-0238">DNA-binding</keyword>
<evidence type="ECO:0000313" key="6">
    <source>
        <dbReference type="Proteomes" id="UP000051908"/>
    </source>
</evidence>
<keyword evidence="1" id="KW-0805">Transcription regulation</keyword>
<evidence type="ECO:0000313" key="5">
    <source>
        <dbReference type="EMBL" id="KRL31471.1"/>
    </source>
</evidence>
<accession>A0A0R1PH92</accession>
<dbReference type="PROSITE" id="PS50995">
    <property type="entry name" value="HTH_MARR_2"/>
    <property type="match status" value="1"/>
</dbReference>
<dbReference type="InterPro" id="IPR036390">
    <property type="entry name" value="WH_DNA-bd_sf"/>
</dbReference>
<dbReference type="Proteomes" id="UP000051908">
    <property type="component" value="Unassembled WGS sequence"/>
</dbReference>
<name>A0A0R1PH92_9LACO</name>
<organism evidence="5 6">
    <name type="scientific">Companilactobacillus paralimentarius DSM 13238 = JCM 10415</name>
    <dbReference type="NCBI Taxonomy" id="1122151"/>
    <lineage>
        <taxon>Bacteria</taxon>
        <taxon>Bacillati</taxon>
        <taxon>Bacillota</taxon>
        <taxon>Bacilli</taxon>
        <taxon>Lactobacillales</taxon>
        <taxon>Lactobacillaceae</taxon>
        <taxon>Companilactobacillus</taxon>
    </lineage>
</organism>